<feature type="transmembrane region" description="Helical" evidence="1">
    <location>
        <begin position="142"/>
        <end position="160"/>
    </location>
</feature>
<feature type="transmembrane region" description="Helical" evidence="1">
    <location>
        <begin position="272"/>
        <end position="297"/>
    </location>
</feature>
<keyword evidence="1" id="KW-0472">Membrane</keyword>
<sequence>MAILAPAFALTYHLNVLQMSTLISAKALGSVLGGLALGVGLDRFGGRRIAWIGLFSTLILFAIAGGMVKHYPDLLLSMLLLGMVLPIFSVVGLYAITHDFPPQYAGMLLGFRQGVIPLGGIMAGALFPMLIAVGLFTVIGGLGFLIFLLTVLLTLALWQLPDHPVDASQKCPAHPSFLRTLLPIGLVVFLLGAGQFSVLVFGLLYLEKLGIHAMWVGGAVMALFLSGGFAARVIAGFLVGHHISLKILFIIIMLIGTLSMAAWGTMPFHPTLWMILGFSFSLGVGVVGYNALPFQWASELVTHELKGRAMGLVSAISALAVALWLPLFGDMVDLWGYSAMWYLVAVLYATATIVVLLLYPDSSCQQSEGCSDCAT</sequence>
<evidence type="ECO:0000256" key="1">
    <source>
        <dbReference type="SAM" id="Phobius"/>
    </source>
</evidence>
<evidence type="ECO:0000259" key="2">
    <source>
        <dbReference type="PROSITE" id="PS50850"/>
    </source>
</evidence>
<dbReference type="InterPro" id="IPR036259">
    <property type="entry name" value="MFS_trans_sf"/>
</dbReference>
<feature type="transmembrane region" description="Helical" evidence="1">
    <location>
        <begin position="181"/>
        <end position="206"/>
    </location>
</feature>
<proteinExistence type="predicted"/>
<protein>
    <recommendedName>
        <fullName evidence="2">Major facilitator superfamily (MFS) profile domain-containing protein</fullName>
    </recommendedName>
</protein>
<feature type="transmembrane region" description="Helical" evidence="1">
    <location>
        <begin position="74"/>
        <end position="95"/>
    </location>
</feature>
<feature type="transmembrane region" description="Helical" evidence="1">
    <location>
        <begin position="247"/>
        <end position="266"/>
    </location>
</feature>
<feature type="transmembrane region" description="Helical" evidence="1">
    <location>
        <begin position="115"/>
        <end position="136"/>
    </location>
</feature>
<feature type="domain" description="Major facilitator superfamily (MFS) profile" evidence="2">
    <location>
        <begin position="1"/>
        <end position="363"/>
    </location>
</feature>
<comment type="caution">
    <text evidence="3">The sequence shown here is derived from an EMBL/GenBank/DDBJ whole genome shotgun (WGS) entry which is preliminary data.</text>
</comment>
<dbReference type="InterPro" id="IPR052952">
    <property type="entry name" value="MFS-Transporter"/>
</dbReference>
<accession>E6QJM7</accession>
<dbReference type="PANTHER" id="PTHR23527">
    <property type="entry name" value="BLL3282 PROTEIN"/>
    <property type="match status" value="1"/>
</dbReference>
<feature type="transmembrane region" description="Helical" evidence="1">
    <location>
        <begin position="16"/>
        <end position="37"/>
    </location>
</feature>
<dbReference type="InterPro" id="IPR011701">
    <property type="entry name" value="MFS"/>
</dbReference>
<name>E6QJM7_9ZZZZ</name>
<reference evidence="3" key="1">
    <citation type="submission" date="2009-10" db="EMBL/GenBank/DDBJ databases">
        <title>Diversity of trophic interactions inside an arsenic-rich microbial ecosystem.</title>
        <authorList>
            <person name="Bertin P.N."/>
            <person name="Heinrich-Salmeron A."/>
            <person name="Pelletier E."/>
            <person name="Goulhen-Chollet F."/>
            <person name="Arsene-Ploetze F."/>
            <person name="Gallien S."/>
            <person name="Calteau A."/>
            <person name="Vallenet D."/>
            <person name="Casiot C."/>
            <person name="Chane-Woon-Ming B."/>
            <person name="Giloteaux L."/>
            <person name="Barakat M."/>
            <person name="Bonnefoy V."/>
            <person name="Bruneel O."/>
            <person name="Chandler M."/>
            <person name="Cleiss J."/>
            <person name="Duran R."/>
            <person name="Elbaz-Poulichet F."/>
            <person name="Fonknechten N."/>
            <person name="Lauga B."/>
            <person name="Mornico D."/>
            <person name="Ortet P."/>
            <person name="Schaeffer C."/>
            <person name="Siguier P."/>
            <person name="Alexander Thil Smith A."/>
            <person name="Van Dorsselaer A."/>
            <person name="Weissenbach J."/>
            <person name="Medigue C."/>
            <person name="Le Paslier D."/>
        </authorList>
    </citation>
    <scope>NUCLEOTIDE SEQUENCE</scope>
</reference>
<feature type="transmembrane region" description="Helical" evidence="1">
    <location>
        <begin position="49"/>
        <end position="68"/>
    </location>
</feature>
<gene>
    <name evidence="3" type="ORF">CARN6_0778</name>
</gene>
<dbReference type="AlphaFoldDB" id="E6QJM7"/>
<dbReference type="Pfam" id="PF07690">
    <property type="entry name" value="MFS_1"/>
    <property type="match status" value="1"/>
</dbReference>
<feature type="transmembrane region" description="Helical" evidence="1">
    <location>
        <begin position="309"/>
        <end position="327"/>
    </location>
</feature>
<evidence type="ECO:0000313" key="3">
    <source>
        <dbReference type="EMBL" id="CBI07444.1"/>
    </source>
</evidence>
<keyword evidence="1" id="KW-0812">Transmembrane</keyword>
<dbReference type="Gene3D" id="1.20.1250.20">
    <property type="entry name" value="MFS general substrate transporter like domains"/>
    <property type="match status" value="1"/>
</dbReference>
<dbReference type="InterPro" id="IPR020846">
    <property type="entry name" value="MFS_dom"/>
</dbReference>
<dbReference type="PROSITE" id="PS50850">
    <property type="entry name" value="MFS"/>
    <property type="match status" value="1"/>
</dbReference>
<keyword evidence="1" id="KW-1133">Transmembrane helix</keyword>
<dbReference type="PANTHER" id="PTHR23527:SF1">
    <property type="entry name" value="BLL3282 PROTEIN"/>
    <property type="match status" value="1"/>
</dbReference>
<organism evidence="3">
    <name type="scientific">mine drainage metagenome</name>
    <dbReference type="NCBI Taxonomy" id="410659"/>
    <lineage>
        <taxon>unclassified sequences</taxon>
        <taxon>metagenomes</taxon>
        <taxon>ecological metagenomes</taxon>
    </lineage>
</organism>
<feature type="transmembrane region" description="Helical" evidence="1">
    <location>
        <begin position="212"/>
        <end position="235"/>
    </location>
</feature>
<feature type="transmembrane region" description="Helical" evidence="1">
    <location>
        <begin position="339"/>
        <end position="359"/>
    </location>
</feature>
<dbReference type="GO" id="GO:0022857">
    <property type="term" value="F:transmembrane transporter activity"/>
    <property type="evidence" value="ECO:0007669"/>
    <property type="project" value="InterPro"/>
</dbReference>
<dbReference type="SUPFAM" id="SSF103473">
    <property type="entry name" value="MFS general substrate transporter"/>
    <property type="match status" value="1"/>
</dbReference>
<dbReference type="EMBL" id="CABQ01000089">
    <property type="protein sequence ID" value="CBI07444.1"/>
    <property type="molecule type" value="Genomic_DNA"/>
</dbReference>